<gene>
    <name evidence="1" type="ORF">IPK02_20250</name>
</gene>
<evidence type="ECO:0000313" key="2">
    <source>
        <dbReference type="Proteomes" id="UP000706151"/>
    </source>
</evidence>
<name>A0A935TDJ3_9PROT</name>
<dbReference type="Proteomes" id="UP000706151">
    <property type="component" value="Unassembled WGS sequence"/>
</dbReference>
<evidence type="ECO:0008006" key="3">
    <source>
        <dbReference type="Google" id="ProtNLM"/>
    </source>
</evidence>
<organism evidence="1 2">
    <name type="scientific">Candidatus Accumulibacter affinis</name>
    <dbReference type="NCBI Taxonomy" id="2954384"/>
    <lineage>
        <taxon>Bacteria</taxon>
        <taxon>Pseudomonadati</taxon>
        <taxon>Pseudomonadota</taxon>
        <taxon>Betaproteobacteria</taxon>
        <taxon>Candidatus Accumulibacter</taxon>
    </lineage>
</organism>
<dbReference type="AlphaFoldDB" id="A0A935TDJ3"/>
<evidence type="ECO:0000313" key="1">
    <source>
        <dbReference type="EMBL" id="MBK7956089.1"/>
    </source>
</evidence>
<dbReference type="EMBL" id="JADJOT010000011">
    <property type="protein sequence ID" value="MBK7956089.1"/>
    <property type="molecule type" value="Genomic_DNA"/>
</dbReference>
<accession>A0A935TDJ3</accession>
<proteinExistence type="predicted"/>
<sequence>MGTRVIGLQFHLETTPESARALVAHCRDDLRPATYVQSEHVILSVPEGHYRAANGLMSDVLAYLADAEG</sequence>
<reference evidence="1 2" key="1">
    <citation type="submission" date="2020-10" db="EMBL/GenBank/DDBJ databases">
        <title>Connecting structure to function with the recovery of over 1000 high-quality activated sludge metagenome-assembled genomes encoding full-length rRNA genes using long-read sequencing.</title>
        <authorList>
            <person name="Singleton C.M."/>
            <person name="Petriglieri F."/>
            <person name="Kristensen J.M."/>
            <person name="Kirkegaard R.H."/>
            <person name="Michaelsen T.Y."/>
            <person name="Andersen M.H."/>
            <person name="Karst S.M."/>
            <person name="Dueholm M.S."/>
            <person name="Nielsen P.H."/>
            <person name="Albertsen M."/>
        </authorList>
    </citation>
    <scope>NUCLEOTIDE SEQUENCE [LARGE SCALE GENOMIC DNA]</scope>
    <source>
        <strain evidence="1">Fred_18-Q3-R57-64_BAT3C.720</strain>
    </source>
</reference>
<protein>
    <recommendedName>
        <fullName evidence="3">Glutamine amidotransferase</fullName>
    </recommendedName>
</protein>
<comment type="caution">
    <text evidence="1">The sequence shown here is derived from an EMBL/GenBank/DDBJ whole genome shotgun (WGS) entry which is preliminary data.</text>
</comment>